<keyword evidence="2" id="KW-1185">Reference proteome</keyword>
<reference evidence="2" key="1">
    <citation type="journal article" date="2019" name="Int. J. Syst. Evol. Microbiol.">
        <title>The Global Catalogue of Microorganisms (GCM) 10K type strain sequencing project: providing services to taxonomists for standard genome sequencing and annotation.</title>
        <authorList>
            <consortium name="The Broad Institute Genomics Platform"/>
            <consortium name="The Broad Institute Genome Sequencing Center for Infectious Disease"/>
            <person name="Wu L."/>
            <person name="Ma J."/>
        </authorList>
    </citation>
    <scope>NUCLEOTIDE SEQUENCE [LARGE SCALE GENOMIC DNA]</scope>
    <source>
        <strain evidence="2">CCM 8875</strain>
    </source>
</reference>
<dbReference type="Proteomes" id="UP001597302">
    <property type="component" value="Unassembled WGS sequence"/>
</dbReference>
<dbReference type="RefSeq" id="WP_131578687.1">
    <property type="nucleotide sequence ID" value="NZ_CBCSAJ010000123.1"/>
</dbReference>
<gene>
    <name evidence="1" type="ORF">ACFQ5P_13065</name>
</gene>
<proteinExistence type="predicted"/>
<accession>A0ABW4E164</accession>
<protein>
    <submittedName>
        <fullName evidence="1">Uncharacterized protein</fullName>
    </submittedName>
</protein>
<organism evidence="1 2">
    <name type="scientific">Paracoccus nototheniae</name>
    <dbReference type="NCBI Taxonomy" id="2489002"/>
    <lineage>
        <taxon>Bacteria</taxon>
        <taxon>Pseudomonadati</taxon>
        <taxon>Pseudomonadota</taxon>
        <taxon>Alphaproteobacteria</taxon>
        <taxon>Rhodobacterales</taxon>
        <taxon>Paracoccaceae</taxon>
        <taxon>Paracoccus</taxon>
    </lineage>
</organism>
<evidence type="ECO:0000313" key="2">
    <source>
        <dbReference type="Proteomes" id="UP001597302"/>
    </source>
</evidence>
<evidence type="ECO:0000313" key="1">
    <source>
        <dbReference type="EMBL" id="MFD1482220.1"/>
    </source>
</evidence>
<comment type="caution">
    <text evidence="1">The sequence shown here is derived from an EMBL/GenBank/DDBJ whole genome shotgun (WGS) entry which is preliminary data.</text>
</comment>
<name>A0ABW4E164_9RHOB</name>
<sequence>MLKPLAAALPLASPAFGSSEDAWSAFAAEVEDACMGAVGGSISGASAVVDPFASERFGLAIVSGRTANDRAVSVICVLDKETRAVQIGGELDIAVTRTGLQPLTASDIESAALDGELFCSFETESGTLLLAAGYVASNQPAQAVIKASGRMLSLSAPGGFDAIIAGTALTGVGGSAMIEVTGPAAEGGESPARPATLTVLPDEGIETAADGFWRCGP</sequence>
<dbReference type="EMBL" id="JBHTOQ010000026">
    <property type="protein sequence ID" value="MFD1482220.1"/>
    <property type="molecule type" value="Genomic_DNA"/>
</dbReference>